<dbReference type="Pfam" id="PF04348">
    <property type="entry name" value="LppC"/>
    <property type="match status" value="1"/>
</dbReference>
<keyword evidence="10" id="KW-1185">Reference proteome</keyword>
<dbReference type="AlphaFoldDB" id="A0A0B4XGX5"/>
<keyword evidence="3" id="KW-0573">Peptidoglycan synthesis</keyword>
<evidence type="ECO:0000256" key="5">
    <source>
        <dbReference type="ARBA" id="ARBA00023139"/>
    </source>
</evidence>
<evidence type="ECO:0000256" key="3">
    <source>
        <dbReference type="ARBA" id="ARBA00022984"/>
    </source>
</evidence>
<evidence type="ECO:0000256" key="2">
    <source>
        <dbReference type="ARBA" id="ARBA00022960"/>
    </source>
</evidence>
<dbReference type="Gene3D" id="1.25.40.10">
    <property type="entry name" value="Tetratricopeptide repeat domain"/>
    <property type="match status" value="1"/>
</dbReference>
<keyword evidence="5" id="KW-0564">Palmitate</keyword>
<dbReference type="HOGENOM" id="CLU_026091_2_1_6"/>
<dbReference type="STRING" id="391936.S7S_04760"/>
<name>A0A0B4XGX5_9GAMM</name>
<dbReference type="Proteomes" id="UP000006764">
    <property type="component" value="Chromosome"/>
</dbReference>
<dbReference type="InterPro" id="IPR007443">
    <property type="entry name" value="LpoA"/>
</dbReference>
<dbReference type="GO" id="GO:0031241">
    <property type="term" value="C:periplasmic side of cell outer membrane"/>
    <property type="evidence" value="ECO:0007669"/>
    <property type="project" value="TreeGrafter"/>
</dbReference>
<dbReference type="GO" id="GO:0009252">
    <property type="term" value="P:peptidoglycan biosynthetic process"/>
    <property type="evidence" value="ECO:0007669"/>
    <property type="project" value="UniProtKB-KW"/>
</dbReference>
<evidence type="ECO:0000256" key="8">
    <source>
        <dbReference type="SAM" id="SignalP"/>
    </source>
</evidence>
<evidence type="ECO:0000256" key="7">
    <source>
        <dbReference type="ARBA" id="ARBA00023288"/>
    </source>
</evidence>
<dbReference type="CDD" id="cd06339">
    <property type="entry name" value="PBP1_YraM_LppC_lipoprotein-like"/>
    <property type="match status" value="1"/>
</dbReference>
<keyword evidence="1 8" id="KW-0732">Signal</keyword>
<dbReference type="Gene3D" id="1.25.40.650">
    <property type="match status" value="1"/>
</dbReference>
<feature type="signal peptide" evidence="8">
    <location>
        <begin position="1"/>
        <end position="20"/>
    </location>
</feature>
<protein>
    <submittedName>
        <fullName evidence="9">Lipoprotein</fullName>
    </submittedName>
</protein>
<proteinExistence type="predicted"/>
<keyword evidence="6" id="KW-0998">Cell outer membrane</keyword>
<reference evidence="9 10" key="1">
    <citation type="journal article" date="2012" name="J. Bacteriol.">
        <title>Genome sequence of an alkane-degrading bacterium, Alcanivorax pacificus type strain W11-5, isolated from deep sea sediment.</title>
        <authorList>
            <person name="Lai Q."/>
            <person name="Shao Z."/>
        </authorList>
    </citation>
    <scope>NUCLEOTIDE SEQUENCE [LARGE SCALE GENOMIC DNA]</scope>
    <source>
        <strain evidence="9 10">W11-5</strain>
    </source>
</reference>
<dbReference type="GO" id="GO:0008360">
    <property type="term" value="P:regulation of cell shape"/>
    <property type="evidence" value="ECO:0007669"/>
    <property type="project" value="UniProtKB-KW"/>
</dbReference>
<feature type="chain" id="PRO_5002111200" evidence="8">
    <location>
        <begin position="21"/>
        <end position="615"/>
    </location>
</feature>
<dbReference type="InterPro" id="IPR028082">
    <property type="entry name" value="Peripla_BP_I"/>
</dbReference>
<accession>A0A0B4XGX5</accession>
<dbReference type="KEGG" id="apac:S7S_04760"/>
<dbReference type="SUPFAM" id="SSF53822">
    <property type="entry name" value="Periplasmic binding protein-like I"/>
    <property type="match status" value="1"/>
</dbReference>
<dbReference type="EMBL" id="CP004387">
    <property type="protein sequence ID" value="AJD47374.1"/>
    <property type="molecule type" value="Genomic_DNA"/>
</dbReference>
<dbReference type="OrthoDB" id="6708821at2"/>
<dbReference type="RefSeq" id="WP_008739503.1">
    <property type="nucleotide sequence ID" value="NZ_CP004387.1"/>
</dbReference>
<gene>
    <name evidence="9" type="ORF">S7S_04760</name>
</gene>
<dbReference type="GO" id="GO:0030234">
    <property type="term" value="F:enzyme regulator activity"/>
    <property type="evidence" value="ECO:0007669"/>
    <property type="project" value="TreeGrafter"/>
</dbReference>
<dbReference type="PANTHER" id="PTHR38038">
    <property type="entry name" value="PENICILLIN-BINDING PROTEIN ACTIVATOR LPOA"/>
    <property type="match status" value="1"/>
</dbReference>
<evidence type="ECO:0000313" key="9">
    <source>
        <dbReference type="EMBL" id="AJD47374.1"/>
    </source>
</evidence>
<evidence type="ECO:0000256" key="1">
    <source>
        <dbReference type="ARBA" id="ARBA00022729"/>
    </source>
</evidence>
<evidence type="ECO:0000313" key="10">
    <source>
        <dbReference type="Proteomes" id="UP000006764"/>
    </source>
</evidence>
<keyword evidence="4" id="KW-0472">Membrane</keyword>
<organism evidence="9 10">
    <name type="scientific">Isoalcanivorax pacificus W11-5</name>
    <dbReference type="NCBI Taxonomy" id="391936"/>
    <lineage>
        <taxon>Bacteria</taxon>
        <taxon>Pseudomonadati</taxon>
        <taxon>Pseudomonadota</taxon>
        <taxon>Gammaproteobacteria</taxon>
        <taxon>Oceanospirillales</taxon>
        <taxon>Alcanivoracaceae</taxon>
        <taxon>Isoalcanivorax</taxon>
    </lineage>
</organism>
<evidence type="ECO:0000256" key="6">
    <source>
        <dbReference type="ARBA" id="ARBA00023237"/>
    </source>
</evidence>
<dbReference type="InterPro" id="IPR011990">
    <property type="entry name" value="TPR-like_helical_dom_sf"/>
</dbReference>
<dbReference type="Gene3D" id="3.40.50.2300">
    <property type="match status" value="2"/>
</dbReference>
<keyword evidence="2" id="KW-0133">Cell shape</keyword>
<keyword evidence="7 9" id="KW-0449">Lipoprotein</keyword>
<evidence type="ECO:0000256" key="4">
    <source>
        <dbReference type="ARBA" id="ARBA00023136"/>
    </source>
</evidence>
<dbReference type="PROSITE" id="PS51257">
    <property type="entry name" value="PROKAR_LIPOPROTEIN"/>
    <property type="match status" value="1"/>
</dbReference>
<sequence length="615" mass="68327">MPYRLLIPVLSLLVLLSACTTSPTQTSSSAPARPDRGTVIAAPAQLEEALGELSTRQGEERTTLAMAWARSYLASDRPRDAEALLNRIDGERLSGDLRLEWLMLRAQLLLARQEAGDALALLSDNARYQVDRLVNEAPLALQNRYLLLRADALAINGELAASLRARVAVDPMLDTDDQDYNQQMIWTLLMQMPQTALQALAGSSEQDLLGWAELAQVYRDPLADIDRQITGLQDWERRWRNHPAARNKPVMVQALQQAVSQRPQRVAVLLPEAGSLAGAAQAVRDGILAGYYSALEQGNPVPEILFFDTHEADLFALYNQALVSGAEFIIGPLDKEQVTQLAGVQDLPVTTLTLNYTDTAPASANLYQFGLAPEDEARQIARQAYAEGARLAGVLYPENEWGQRLAAAFTQAWQDQGGILTAQRGYGDDISNDVKQMLSIEQSRARSEAVAQFIQEKVHLQGRRRQDLDFIFIVASPAQGRQLKPALNFHYAEDLPVYSTSHIYNGQPDRRADTDLNGIRFVDLPWLLDHDSALHQTVAQAWPQGHGRYERLFAMGVDAYRLQARLALLREVPGSSLPGATGELSLDAQHRLVRELDWAWFRRGQPERQPVVQTP</sequence>
<dbReference type="PANTHER" id="PTHR38038:SF1">
    <property type="entry name" value="PENICILLIN-BINDING PROTEIN ACTIVATOR LPOA"/>
    <property type="match status" value="1"/>
</dbReference>